<dbReference type="SUPFAM" id="SSF52540">
    <property type="entry name" value="P-loop containing nucleoside triphosphate hydrolases"/>
    <property type="match status" value="1"/>
</dbReference>
<keyword evidence="1 6" id="KW-0963">Cytoplasm</keyword>
<dbReference type="InterPro" id="IPR001238">
    <property type="entry name" value="DNA-binding_RecF"/>
</dbReference>
<feature type="binding site" evidence="6">
    <location>
        <begin position="29"/>
        <end position="36"/>
    </location>
    <ligand>
        <name>ATP</name>
        <dbReference type="ChEBI" id="CHEBI:30616"/>
    </ligand>
</feature>
<feature type="domain" description="RecF/RecN/SMC N-terminal" evidence="7">
    <location>
        <begin position="1"/>
        <end position="335"/>
    </location>
</feature>
<comment type="function">
    <text evidence="6">The RecF protein is involved in DNA metabolism; it is required for DNA replication and normal SOS inducibility. RecF binds preferentially to single-stranded, linear DNA. It also seems to bind ATP.</text>
</comment>
<sequence length="354" mass="39269">MLTAITVENFRCIEHASLDFDSRSTGILGDNASGKTSLLEAIYFLGHGRSFRSAQAEKLKREGASFFRVVGRIATHRGLLTAGLEHTQGRTQGQLAGQGISGIADIAEVLPLQIIDPGVHRLVEEGSARRRRLMDWGVFHVKREFLGYWRRYQRALSQRNAALRSAHGEELIQAWEQDFCAAGAEVDRLRAHYVEELKPHFESLAARLVGPGTTLTYRRGWPAEVELREALHDSISRDLRLKTTHVGPHRADLGFLIDGTPARDRVSRGQQKMLAAAFILSQLQCHTALGAVPTTLMLDDPAAELDVDNLGKLLLAIAEIPSQLIVTSVHERGLKGIEIGRRFHVKQGNFEPMV</sequence>
<dbReference type="NCBIfam" id="TIGR00611">
    <property type="entry name" value="recf"/>
    <property type="match status" value="1"/>
</dbReference>
<accession>A0A829Y5Q7</accession>
<dbReference type="AlphaFoldDB" id="A0A829Y5Q7"/>
<dbReference type="GO" id="GO:0006302">
    <property type="term" value="P:double-strand break repair"/>
    <property type="evidence" value="ECO:0007669"/>
    <property type="project" value="TreeGrafter"/>
</dbReference>
<keyword evidence="5 6" id="KW-0238">DNA-binding</keyword>
<evidence type="ECO:0000313" key="8">
    <source>
        <dbReference type="EMBL" id="GFE78335.1"/>
    </source>
</evidence>
<dbReference type="GO" id="GO:0005737">
    <property type="term" value="C:cytoplasm"/>
    <property type="evidence" value="ECO:0007669"/>
    <property type="project" value="UniProtKB-SubCell"/>
</dbReference>
<evidence type="ECO:0000256" key="4">
    <source>
        <dbReference type="ARBA" id="ARBA00022840"/>
    </source>
</evidence>
<dbReference type="GO" id="GO:0003697">
    <property type="term" value="F:single-stranded DNA binding"/>
    <property type="evidence" value="ECO:0007669"/>
    <property type="project" value="UniProtKB-UniRule"/>
</dbReference>
<dbReference type="PANTHER" id="PTHR32182">
    <property type="entry name" value="DNA REPLICATION AND REPAIR PROTEIN RECF"/>
    <property type="match status" value="1"/>
</dbReference>
<dbReference type="Gene3D" id="1.20.1050.90">
    <property type="entry name" value="RecF/RecN/SMC, N-terminal domain"/>
    <property type="match status" value="1"/>
</dbReference>
<evidence type="ECO:0000259" key="7">
    <source>
        <dbReference type="Pfam" id="PF02463"/>
    </source>
</evidence>
<dbReference type="InterPro" id="IPR042174">
    <property type="entry name" value="RecF_2"/>
</dbReference>
<dbReference type="HAMAP" id="MF_00365">
    <property type="entry name" value="RecF"/>
    <property type="match status" value="1"/>
</dbReference>
<dbReference type="GO" id="GO:0009432">
    <property type="term" value="P:SOS response"/>
    <property type="evidence" value="ECO:0007669"/>
    <property type="project" value="UniProtKB-UniRule"/>
</dbReference>
<evidence type="ECO:0000313" key="9">
    <source>
        <dbReference type="Proteomes" id="UP000445000"/>
    </source>
</evidence>
<dbReference type="PANTHER" id="PTHR32182:SF0">
    <property type="entry name" value="DNA REPLICATION AND REPAIR PROTEIN RECF"/>
    <property type="match status" value="1"/>
</dbReference>
<evidence type="ECO:0000256" key="6">
    <source>
        <dbReference type="HAMAP-Rule" id="MF_00365"/>
    </source>
</evidence>
<proteinExistence type="inferred from homology"/>
<keyword evidence="6" id="KW-0742">SOS response</keyword>
<keyword evidence="2 6" id="KW-0235">DNA replication</keyword>
<dbReference type="InterPro" id="IPR027417">
    <property type="entry name" value="P-loop_NTPase"/>
</dbReference>
<gene>
    <name evidence="6 8" type="primary">recF</name>
    <name evidence="8" type="ORF">GCM10011487_03350</name>
</gene>
<evidence type="ECO:0000256" key="5">
    <source>
        <dbReference type="ARBA" id="ARBA00023125"/>
    </source>
</evidence>
<protein>
    <recommendedName>
        <fullName evidence="6">DNA replication and repair protein RecF</fullName>
    </recommendedName>
</protein>
<dbReference type="EMBL" id="BLJN01000001">
    <property type="protein sequence ID" value="GFE78335.1"/>
    <property type="molecule type" value="Genomic_DNA"/>
</dbReference>
<dbReference type="GO" id="GO:0005524">
    <property type="term" value="F:ATP binding"/>
    <property type="evidence" value="ECO:0007669"/>
    <property type="project" value="UniProtKB-UniRule"/>
</dbReference>
<keyword evidence="6" id="KW-0234">DNA repair</keyword>
<dbReference type="RefSeq" id="WP_161810253.1">
    <property type="nucleotide sequence ID" value="NZ_BLJN01000001.1"/>
</dbReference>
<keyword evidence="6" id="KW-0227">DNA damage</keyword>
<comment type="similarity">
    <text evidence="6">Belongs to the RecF family.</text>
</comment>
<dbReference type="GO" id="GO:0000731">
    <property type="term" value="P:DNA synthesis involved in DNA repair"/>
    <property type="evidence" value="ECO:0007669"/>
    <property type="project" value="TreeGrafter"/>
</dbReference>
<comment type="caution">
    <text evidence="8">The sequence shown here is derived from an EMBL/GenBank/DDBJ whole genome shotgun (WGS) entry which is preliminary data.</text>
</comment>
<keyword evidence="9" id="KW-1185">Reference proteome</keyword>
<keyword evidence="3 6" id="KW-0547">Nucleotide-binding</keyword>
<dbReference type="Gene3D" id="3.40.50.300">
    <property type="entry name" value="P-loop containing nucleotide triphosphate hydrolases"/>
    <property type="match status" value="1"/>
</dbReference>
<comment type="subcellular location">
    <subcellularLocation>
        <location evidence="6">Cytoplasm</location>
    </subcellularLocation>
</comment>
<evidence type="ECO:0000256" key="3">
    <source>
        <dbReference type="ARBA" id="ARBA00022741"/>
    </source>
</evidence>
<evidence type="ECO:0000256" key="1">
    <source>
        <dbReference type="ARBA" id="ARBA00022490"/>
    </source>
</evidence>
<evidence type="ECO:0000256" key="2">
    <source>
        <dbReference type="ARBA" id="ARBA00022705"/>
    </source>
</evidence>
<keyword evidence="4 6" id="KW-0067">ATP-binding</keyword>
<dbReference type="Proteomes" id="UP000445000">
    <property type="component" value="Unassembled WGS sequence"/>
</dbReference>
<name>A0A829Y5Q7_9GAMM</name>
<organism evidence="8 9">
    <name type="scientific">Steroidobacter agaridevorans</name>
    <dbReference type="NCBI Taxonomy" id="2695856"/>
    <lineage>
        <taxon>Bacteria</taxon>
        <taxon>Pseudomonadati</taxon>
        <taxon>Pseudomonadota</taxon>
        <taxon>Gammaproteobacteria</taxon>
        <taxon>Steroidobacterales</taxon>
        <taxon>Steroidobacteraceae</taxon>
        <taxon>Steroidobacter</taxon>
    </lineage>
</organism>
<dbReference type="InterPro" id="IPR003395">
    <property type="entry name" value="RecF/RecN/SMC_N"/>
</dbReference>
<dbReference type="GO" id="GO:0006260">
    <property type="term" value="P:DNA replication"/>
    <property type="evidence" value="ECO:0007669"/>
    <property type="project" value="UniProtKB-UniRule"/>
</dbReference>
<reference evidence="9" key="1">
    <citation type="submission" date="2020-01" db="EMBL/GenBank/DDBJ databases">
        <title>'Steroidobacter agaridevorans' sp. nov., agar-degrading bacteria isolated from rhizosphere soils.</title>
        <authorList>
            <person name="Ikenaga M."/>
            <person name="Kataoka M."/>
            <person name="Murouchi A."/>
            <person name="Katsuragi S."/>
            <person name="Sakai M."/>
        </authorList>
    </citation>
    <scope>NUCLEOTIDE SEQUENCE [LARGE SCALE GENOMIC DNA]</scope>
    <source>
        <strain evidence="9">YU21-B</strain>
    </source>
</reference>
<dbReference type="Pfam" id="PF02463">
    <property type="entry name" value="SMC_N"/>
    <property type="match status" value="1"/>
</dbReference>